<gene>
    <name evidence="2" type="ORF">DES45_10795</name>
</gene>
<dbReference type="AlphaFoldDB" id="A0A370HH05"/>
<name>A0A370HH05_9HYPH</name>
<dbReference type="Proteomes" id="UP000254925">
    <property type="component" value="Unassembled WGS sequence"/>
</dbReference>
<keyword evidence="3" id="KW-1185">Reference proteome</keyword>
<feature type="chain" id="PRO_5016562998" description="Protease inhibitor Inh" evidence="1">
    <location>
        <begin position="29"/>
        <end position="140"/>
    </location>
</feature>
<reference evidence="2 3" key="1">
    <citation type="submission" date="2018-07" db="EMBL/GenBank/DDBJ databases">
        <title>Genomic Encyclopedia of Type Strains, Phase IV (KMG-IV): sequencing the most valuable type-strain genomes for metagenomic binning, comparative biology and taxonomic classification.</title>
        <authorList>
            <person name="Goeker M."/>
        </authorList>
    </citation>
    <scope>NUCLEOTIDE SEQUENCE [LARGE SCALE GENOMIC DNA]</scope>
    <source>
        <strain evidence="2 3">DSM 14364</strain>
    </source>
</reference>
<evidence type="ECO:0000256" key="1">
    <source>
        <dbReference type="SAM" id="SignalP"/>
    </source>
</evidence>
<sequence length="140" mass="14989">MMAAHRTIAPYLLATALLFAATGGPAQAAAISELQGAWIINSAECSAAFTKRGGRFAFKPNRRNADTSFIISGNRIQGARASCTLGSEKPTSDGFRAILDCSSQMMVGALPVTFRVPNPNTIVKFDPDFPELETTFTRCQ</sequence>
<accession>A0A370HH05</accession>
<dbReference type="EMBL" id="QQBB01000007">
    <property type="protein sequence ID" value="RDI57178.1"/>
    <property type="molecule type" value="Genomic_DNA"/>
</dbReference>
<dbReference type="RefSeq" id="WP_114771413.1">
    <property type="nucleotide sequence ID" value="NZ_QQBB01000007.1"/>
</dbReference>
<dbReference type="OrthoDB" id="8231111at2"/>
<proteinExistence type="predicted"/>
<comment type="caution">
    <text evidence="2">The sequence shown here is derived from an EMBL/GenBank/DDBJ whole genome shotgun (WGS) entry which is preliminary data.</text>
</comment>
<organism evidence="2 3">
    <name type="scientific">Microvirga subterranea</name>
    <dbReference type="NCBI Taxonomy" id="186651"/>
    <lineage>
        <taxon>Bacteria</taxon>
        <taxon>Pseudomonadati</taxon>
        <taxon>Pseudomonadota</taxon>
        <taxon>Alphaproteobacteria</taxon>
        <taxon>Hyphomicrobiales</taxon>
        <taxon>Methylobacteriaceae</taxon>
        <taxon>Microvirga</taxon>
    </lineage>
</organism>
<evidence type="ECO:0000313" key="2">
    <source>
        <dbReference type="EMBL" id="RDI57178.1"/>
    </source>
</evidence>
<protein>
    <recommendedName>
        <fullName evidence="4">Protease inhibitor Inh</fullName>
    </recommendedName>
</protein>
<evidence type="ECO:0008006" key="4">
    <source>
        <dbReference type="Google" id="ProtNLM"/>
    </source>
</evidence>
<evidence type="ECO:0000313" key="3">
    <source>
        <dbReference type="Proteomes" id="UP000254925"/>
    </source>
</evidence>
<keyword evidence="1" id="KW-0732">Signal</keyword>
<feature type="signal peptide" evidence="1">
    <location>
        <begin position="1"/>
        <end position="28"/>
    </location>
</feature>